<dbReference type="EMBL" id="JAVXUR010000005">
    <property type="protein sequence ID" value="MDT8880549.1"/>
    <property type="molecule type" value="Genomic_DNA"/>
</dbReference>
<gene>
    <name evidence="3" type="ORF">RSO68_13810</name>
</gene>
<dbReference type="InterPro" id="IPR009739">
    <property type="entry name" value="LprI-like_N"/>
</dbReference>
<organism evidence="3 4">
    <name type="scientific">Halomonas saccharevitans</name>
    <dbReference type="NCBI Taxonomy" id="416872"/>
    <lineage>
        <taxon>Bacteria</taxon>
        <taxon>Pseudomonadati</taxon>
        <taxon>Pseudomonadota</taxon>
        <taxon>Gammaproteobacteria</taxon>
        <taxon>Oceanospirillales</taxon>
        <taxon>Halomonadaceae</taxon>
        <taxon>Halomonas</taxon>
    </lineage>
</organism>
<feature type="domain" description="Lysozyme inhibitor LprI-like N-terminal" evidence="2">
    <location>
        <begin position="119"/>
        <end position="188"/>
    </location>
</feature>
<dbReference type="Proteomes" id="UP001255917">
    <property type="component" value="Unassembled WGS sequence"/>
</dbReference>
<comment type="caution">
    <text evidence="3">The sequence shown here is derived from an EMBL/GenBank/DDBJ whole genome shotgun (WGS) entry which is preliminary data.</text>
</comment>
<sequence>MLGWMAILLLAAAAQSQASDDDASPDPAPMPCSAAWVSQIEARLGTGDGRGHGPDPGSEEWRSVVEFRLDIRDDPSVPSRESEAWCRHVDQRLRDREALLASEGAARESIGETGPSYACDGVASGSIEALVCQDPALSTLDRSLADAYAAARRVAVNEQPPQLVAEQRGWIKGRDECWKSDDRRECVREAYVRRIASLQARYRLVPYRGPVAYHCDGNPTNEVVVTFFETEPPTLIAERGDSVSLMYRRPQGGYRGRNERFEASSEEARITWGHEAPTMSCRDAAMAAAGAAGNGSSSP</sequence>
<feature type="signal peptide" evidence="1">
    <location>
        <begin position="1"/>
        <end position="18"/>
    </location>
</feature>
<keyword evidence="1" id="KW-0732">Signal</keyword>
<evidence type="ECO:0000259" key="2">
    <source>
        <dbReference type="Pfam" id="PF07007"/>
    </source>
</evidence>
<dbReference type="Pfam" id="PF07007">
    <property type="entry name" value="LprI"/>
    <property type="match status" value="1"/>
</dbReference>
<dbReference type="PANTHER" id="PTHR37549:SF1">
    <property type="entry name" value="LIPOPROTEIN LPRI"/>
    <property type="match status" value="1"/>
</dbReference>
<evidence type="ECO:0000313" key="4">
    <source>
        <dbReference type="Proteomes" id="UP001255917"/>
    </source>
</evidence>
<evidence type="ECO:0000313" key="3">
    <source>
        <dbReference type="EMBL" id="MDT8880549.1"/>
    </source>
</evidence>
<reference evidence="4" key="1">
    <citation type="submission" date="2023-07" db="EMBL/GenBank/DDBJ databases">
        <title>Substrates and metabolic shifts associated with increased methane emissions in unrestored hypersaline salterns.</title>
        <authorList>
            <person name="Bueno De Mesquita C.P."/>
            <person name="Tringe S.G."/>
        </authorList>
    </citation>
    <scope>NUCLEOTIDE SEQUENCE [LARGE SCALE GENOMIC DNA]</scope>
    <source>
        <strain evidence="4">I4</strain>
    </source>
</reference>
<evidence type="ECO:0000256" key="1">
    <source>
        <dbReference type="SAM" id="SignalP"/>
    </source>
</evidence>
<name>A0ABU3NH93_9GAMM</name>
<dbReference type="PANTHER" id="PTHR37549">
    <property type="entry name" value="LIPOPROTEIN LPRI"/>
    <property type="match status" value="1"/>
</dbReference>
<dbReference type="RefSeq" id="WP_315586989.1">
    <property type="nucleotide sequence ID" value="NZ_JAVXUR010000005.1"/>
</dbReference>
<protein>
    <submittedName>
        <fullName evidence="3">Lysozyme inhibitor LprI family protein</fullName>
    </submittedName>
</protein>
<keyword evidence="4" id="KW-1185">Reference proteome</keyword>
<proteinExistence type="predicted"/>
<feature type="chain" id="PRO_5046315151" evidence="1">
    <location>
        <begin position="19"/>
        <end position="299"/>
    </location>
</feature>
<accession>A0ABU3NH93</accession>
<dbReference type="InterPro" id="IPR052755">
    <property type="entry name" value="Lysozyme_Inhibitor_LprI"/>
</dbReference>